<dbReference type="PANTHER" id="PTHR33495:SF2">
    <property type="entry name" value="ANTI-SIGMA FACTOR ANTAGONIST TM_1081-RELATED"/>
    <property type="match status" value="1"/>
</dbReference>
<comment type="caution">
    <text evidence="4">The sequence shown here is derived from an EMBL/GenBank/DDBJ whole genome shotgun (WGS) entry which is preliminary data.</text>
</comment>
<dbReference type="GO" id="GO:0043856">
    <property type="term" value="F:anti-sigma factor antagonist activity"/>
    <property type="evidence" value="ECO:0007669"/>
    <property type="project" value="InterPro"/>
</dbReference>
<dbReference type="CDD" id="cd07043">
    <property type="entry name" value="STAS_anti-anti-sigma_factors"/>
    <property type="match status" value="1"/>
</dbReference>
<feature type="domain" description="STAS" evidence="3">
    <location>
        <begin position="1"/>
        <end position="109"/>
    </location>
</feature>
<dbReference type="PANTHER" id="PTHR33495">
    <property type="entry name" value="ANTI-SIGMA FACTOR ANTAGONIST TM_1081-RELATED-RELATED"/>
    <property type="match status" value="1"/>
</dbReference>
<evidence type="ECO:0000259" key="3">
    <source>
        <dbReference type="PROSITE" id="PS50801"/>
    </source>
</evidence>
<dbReference type="EMBL" id="LACI01002253">
    <property type="protein sequence ID" value="KJU82586.1"/>
    <property type="molecule type" value="Genomic_DNA"/>
</dbReference>
<evidence type="ECO:0000313" key="5">
    <source>
        <dbReference type="Proteomes" id="UP000033423"/>
    </source>
</evidence>
<dbReference type="NCBIfam" id="TIGR00377">
    <property type="entry name" value="ant_ant_sig"/>
    <property type="match status" value="1"/>
</dbReference>
<sequence>MKVELIDHDGVIVVSPSGEIDMYSSPELRKQLLSLIKKKTSPIIVALRDVSYIDSSGIATFVEALKRMMPYKGKLKITEIPESIMKIFNFSKLDKVFEMYETIDDAIKS</sequence>
<dbReference type="PROSITE" id="PS50801">
    <property type="entry name" value="STAS"/>
    <property type="match status" value="1"/>
</dbReference>
<dbReference type="SUPFAM" id="SSF52091">
    <property type="entry name" value="SpoIIaa-like"/>
    <property type="match status" value="1"/>
</dbReference>
<evidence type="ECO:0000256" key="2">
    <source>
        <dbReference type="RuleBase" id="RU003749"/>
    </source>
</evidence>
<dbReference type="InterPro" id="IPR036513">
    <property type="entry name" value="STAS_dom_sf"/>
</dbReference>
<dbReference type="InterPro" id="IPR002645">
    <property type="entry name" value="STAS_dom"/>
</dbReference>
<evidence type="ECO:0000313" key="4">
    <source>
        <dbReference type="EMBL" id="KJU82586.1"/>
    </source>
</evidence>
<accession>A0A0F3GL14</accession>
<organism evidence="4 5">
    <name type="scientific">Candidatus Magnetobacterium bavaricum</name>
    <dbReference type="NCBI Taxonomy" id="29290"/>
    <lineage>
        <taxon>Bacteria</taxon>
        <taxon>Pseudomonadati</taxon>
        <taxon>Nitrospirota</taxon>
        <taxon>Thermodesulfovibrionia</taxon>
        <taxon>Thermodesulfovibrionales</taxon>
        <taxon>Candidatus Magnetobacteriaceae</taxon>
        <taxon>Candidatus Magnetobacterium</taxon>
    </lineage>
</organism>
<dbReference type="InterPro" id="IPR003658">
    <property type="entry name" value="Anti-sigma_ant"/>
</dbReference>
<name>A0A0F3GL14_9BACT</name>
<reference evidence="4 5" key="1">
    <citation type="submission" date="2015-02" db="EMBL/GenBank/DDBJ databases">
        <title>Single-cell genomics of uncultivated deep-branching MTB reveals a conserved set of magnetosome genes.</title>
        <authorList>
            <person name="Kolinko S."/>
            <person name="Richter M."/>
            <person name="Glockner F.O."/>
            <person name="Brachmann A."/>
            <person name="Schuler D."/>
        </authorList>
    </citation>
    <scope>NUCLEOTIDE SEQUENCE [LARGE SCALE GENOMIC DNA]</scope>
    <source>
        <strain evidence="4">TM-1</strain>
    </source>
</reference>
<comment type="similarity">
    <text evidence="1 2">Belongs to the anti-sigma-factor antagonist family.</text>
</comment>
<proteinExistence type="inferred from homology"/>
<protein>
    <recommendedName>
        <fullName evidence="2">Anti-sigma factor antagonist</fullName>
    </recommendedName>
</protein>
<dbReference type="AlphaFoldDB" id="A0A0F3GL14"/>
<dbReference type="Pfam" id="PF01740">
    <property type="entry name" value="STAS"/>
    <property type="match status" value="1"/>
</dbReference>
<evidence type="ECO:0000256" key="1">
    <source>
        <dbReference type="ARBA" id="ARBA00009013"/>
    </source>
</evidence>
<keyword evidence="5" id="KW-1185">Reference proteome</keyword>
<dbReference type="Proteomes" id="UP000033423">
    <property type="component" value="Unassembled WGS sequence"/>
</dbReference>
<dbReference type="Gene3D" id="3.30.750.24">
    <property type="entry name" value="STAS domain"/>
    <property type="match status" value="1"/>
</dbReference>
<gene>
    <name evidence="4" type="ORF">MBAV_005219</name>
</gene>